<evidence type="ECO:0000313" key="1">
    <source>
        <dbReference type="EMBL" id="KAA1248761.1"/>
    </source>
</evidence>
<accession>A0A5B1BL93</accession>
<gene>
    <name evidence="1" type="ORF">F0Q45_18755</name>
</gene>
<dbReference type="Proteomes" id="UP000324701">
    <property type="component" value="Unassembled WGS sequence"/>
</dbReference>
<dbReference type="EMBL" id="VTZN01000132">
    <property type="protein sequence ID" value="KAA1248761.1"/>
    <property type="molecule type" value="Genomic_DNA"/>
</dbReference>
<dbReference type="RefSeq" id="WP_149655367.1">
    <property type="nucleotide sequence ID" value="NZ_VTZN01000132.1"/>
</dbReference>
<dbReference type="AlphaFoldDB" id="A0A5B1BL93"/>
<reference evidence="1 2" key="1">
    <citation type="submission" date="2019-09" db="EMBL/GenBank/DDBJ databases">
        <title>Report of infection by Mycobacterium simiae a patient suffering from pulmonary tuberculosis.</title>
        <authorList>
            <person name="Mohanty P.S."/>
            <person name="Bansal A.K."/>
            <person name="Singh H."/>
            <person name="Sharma S."/>
            <person name="Patil S.A."/>
            <person name="Upadhaya P."/>
            <person name="Singh P.K."/>
            <person name="Kumar D."/>
            <person name="Kumar S."/>
            <person name="Singh R.K."/>
            <person name="Chaudhary B."/>
        </authorList>
    </citation>
    <scope>NUCLEOTIDE SEQUENCE [LARGE SCALE GENOMIC DNA]</scope>
    <source>
        <strain evidence="1 2">JAL-560-SIM</strain>
    </source>
</reference>
<protein>
    <submittedName>
        <fullName evidence="1">Uncharacterized protein</fullName>
    </submittedName>
</protein>
<proteinExistence type="predicted"/>
<keyword evidence="2" id="KW-1185">Reference proteome</keyword>
<feature type="non-terminal residue" evidence="1">
    <location>
        <position position="237"/>
    </location>
</feature>
<name>A0A5B1BL93_MYCSI</name>
<organism evidence="1 2">
    <name type="scientific">Mycobacterium simiae</name>
    <name type="common">Mycobacterium habana</name>
    <dbReference type="NCBI Taxonomy" id="1784"/>
    <lineage>
        <taxon>Bacteria</taxon>
        <taxon>Bacillati</taxon>
        <taxon>Actinomycetota</taxon>
        <taxon>Actinomycetes</taxon>
        <taxon>Mycobacteriales</taxon>
        <taxon>Mycobacteriaceae</taxon>
        <taxon>Mycobacterium</taxon>
        <taxon>Mycobacterium simiae complex</taxon>
    </lineage>
</organism>
<sequence>MTTMQERLAAVERDLLPAEYHAAQKVIAEAQQLMASPPAGAAAATAERLNPFACGQVSEEWLSACIDRKAADERHKRRFAILKELISSAENQARVAASTIGNQVLVACQGELEVLLEDVADVADELGGIRSADKAIAADLGPTWKRLCGLVDDYEEIRRFQLSRTSQDLVQRSRPSQGGEDHASDLYIKNLDDIWPEWRTGGSAMQITRVDGNKPRYEPWPAEQPRLLIWLATSRAQ</sequence>
<evidence type="ECO:0000313" key="2">
    <source>
        <dbReference type="Proteomes" id="UP000324701"/>
    </source>
</evidence>
<dbReference type="OrthoDB" id="4726839at2"/>
<comment type="caution">
    <text evidence="1">The sequence shown here is derived from an EMBL/GenBank/DDBJ whole genome shotgun (WGS) entry which is preliminary data.</text>
</comment>